<name>A0A699RYG6_TANCI</name>
<accession>A0A699RYG6</accession>
<organism evidence="2">
    <name type="scientific">Tanacetum cinerariifolium</name>
    <name type="common">Dalmatian daisy</name>
    <name type="synonym">Chrysanthemum cinerariifolium</name>
    <dbReference type="NCBI Taxonomy" id="118510"/>
    <lineage>
        <taxon>Eukaryota</taxon>
        <taxon>Viridiplantae</taxon>
        <taxon>Streptophyta</taxon>
        <taxon>Embryophyta</taxon>
        <taxon>Tracheophyta</taxon>
        <taxon>Spermatophyta</taxon>
        <taxon>Magnoliopsida</taxon>
        <taxon>eudicotyledons</taxon>
        <taxon>Gunneridae</taxon>
        <taxon>Pentapetalae</taxon>
        <taxon>asterids</taxon>
        <taxon>campanulids</taxon>
        <taxon>Asterales</taxon>
        <taxon>Asteraceae</taxon>
        <taxon>Asteroideae</taxon>
        <taxon>Anthemideae</taxon>
        <taxon>Anthemidinae</taxon>
        <taxon>Tanacetum</taxon>
    </lineage>
</organism>
<dbReference type="EMBL" id="BKCJ011119113">
    <property type="protein sequence ID" value="GFC89111.1"/>
    <property type="molecule type" value="Genomic_DNA"/>
</dbReference>
<comment type="caution">
    <text evidence="2">The sequence shown here is derived from an EMBL/GenBank/DDBJ whole genome shotgun (WGS) entry which is preliminary data.</text>
</comment>
<feature type="non-terminal residue" evidence="2">
    <location>
        <position position="1"/>
    </location>
</feature>
<protein>
    <submittedName>
        <fullName evidence="2">Uncharacterized protein</fullName>
    </submittedName>
</protein>
<evidence type="ECO:0000313" key="2">
    <source>
        <dbReference type="EMBL" id="GFC89111.1"/>
    </source>
</evidence>
<sequence length="53" mass="5696">KEPESASAPKEKATRSTGKSTQGSKSQQTSASESAIVEEPMQTTFKMEEPSHL</sequence>
<feature type="compositionally biased region" description="Low complexity" evidence="1">
    <location>
        <begin position="16"/>
        <end position="30"/>
    </location>
</feature>
<feature type="region of interest" description="Disordered" evidence="1">
    <location>
        <begin position="1"/>
        <end position="53"/>
    </location>
</feature>
<gene>
    <name evidence="2" type="ORF">Tci_861081</name>
</gene>
<proteinExistence type="predicted"/>
<evidence type="ECO:0000256" key="1">
    <source>
        <dbReference type="SAM" id="MobiDB-lite"/>
    </source>
</evidence>
<dbReference type="AlphaFoldDB" id="A0A699RYG6"/>
<reference evidence="2" key="1">
    <citation type="journal article" date="2019" name="Sci. Rep.">
        <title>Draft genome of Tanacetum cinerariifolium, the natural source of mosquito coil.</title>
        <authorList>
            <person name="Yamashiro T."/>
            <person name="Shiraishi A."/>
            <person name="Satake H."/>
            <person name="Nakayama K."/>
        </authorList>
    </citation>
    <scope>NUCLEOTIDE SEQUENCE</scope>
</reference>